<dbReference type="EMBL" id="JAUYVH010000002">
    <property type="protein sequence ID" value="MDQ9169885.1"/>
    <property type="molecule type" value="Genomic_DNA"/>
</dbReference>
<dbReference type="Proteomes" id="UP001225596">
    <property type="component" value="Unassembled WGS sequence"/>
</dbReference>
<accession>A0ABU1BLK8</accession>
<comment type="caution">
    <text evidence="2">The sequence shown here is derived from an EMBL/GenBank/DDBJ whole genome shotgun (WGS) entry which is preliminary data.</text>
</comment>
<sequence>MAKKQNILLPMAAALALISCGGGGGGGNDDGNTATTTISGKAVDGYLSGATVFCDANGNGARDGGEMAVTTDNGGNFRFPSACSSVVVVTGGTDTTTGFDFKGKLKANAGSSVVTPLTSLLSGTGLTRAQLAKALALPDGTDIANLDPLASGNGNLYRKTLAAQQIVQQLANVFGTQAHPDLLDELYAHVAKALAAAILASPNTPLFSASGEVDLALIGTAIQNAITSINADPALTDVALTVQDIAAVQSKLEQQVEQFLDAPESGLDNIARDLQDPLDGPIETDTATKDYIYPANDQITINGTPQSLGTFAGAGLPVTGLDTIGLTYAASATNPAIDAVVDVAASLDAVAADDKRVLQVKVERVRVQRNPADGKVSLSLTANTVVTIYVSDRSGTTFNASINDPAFNPVTIVNNDVVVNYDQLVTKIAGSVHNTSAFDASQFTNITGKFTVMFVVSPNMNVRRVIGSSSAALDTLNIGISNTIKGVTGPGIKGTLTIN</sequence>
<keyword evidence="1" id="KW-0732">Signal</keyword>
<dbReference type="PROSITE" id="PS51257">
    <property type="entry name" value="PROKAR_LIPOPROTEIN"/>
    <property type="match status" value="1"/>
</dbReference>
<proteinExistence type="predicted"/>
<keyword evidence="3" id="KW-1185">Reference proteome</keyword>
<name>A0ABU1BLK8_9BURK</name>
<evidence type="ECO:0000256" key="1">
    <source>
        <dbReference type="SAM" id="SignalP"/>
    </source>
</evidence>
<protein>
    <recommendedName>
        <fullName evidence="4">Lipoprotein</fullName>
    </recommendedName>
</protein>
<reference evidence="2 3" key="1">
    <citation type="submission" date="2023-08" db="EMBL/GenBank/DDBJ databases">
        <title>Oxalobacteraceae gen .nov., isolated from river sludge outside the plant.</title>
        <authorList>
            <person name="Zhao S.Y."/>
        </authorList>
    </citation>
    <scope>NUCLEOTIDE SEQUENCE [LARGE SCALE GENOMIC DNA]</scope>
    <source>
        <strain evidence="2 3">R-40</strain>
    </source>
</reference>
<organism evidence="2 3">
    <name type="scientific">Keguizhuia sedimenti</name>
    <dbReference type="NCBI Taxonomy" id="3064264"/>
    <lineage>
        <taxon>Bacteria</taxon>
        <taxon>Pseudomonadati</taxon>
        <taxon>Pseudomonadota</taxon>
        <taxon>Betaproteobacteria</taxon>
        <taxon>Burkholderiales</taxon>
        <taxon>Oxalobacteraceae</taxon>
        <taxon>Keguizhuia</taxon>
    </lineage>
</organism>
<evidence type="ECO:0000313" key="3">
    <source>
        <dbReference type="Proteomes" id="UP001225596"/>
    </source>
</evidence>
<dbReference type="RefSeq" id="WP_338435809.1">
    <property type="nucleotide sequence ID" value="NZ_JAUYVH010000002.1"/>
</dbReference>
<feature type="chain" id="PRO_5045920075" description="Lipoprotein" evidence="1">
    <location>
        <begin position="25"/>
        <end position="499"/>
    </location>
</feature>
<gene>
    <name evidence="2" type="ORF">Q8A64_05610</name>
</gene>
<evidence type="ECO:0000313" key="2">
    <source>
        <dbReference type="EMBL" id="MDQ9169885.1"/>
    </source>
</evidence>
<feature type="signal peptide" evidence="1">
    <location>
        <begin position="1"/>
        <end position="24"/>
    </location>
</feature>
<evidence type="ECO:0008006" key="4">
    <source>
        <dbReference type="Google" id="ProtNLM"/>
    </source>
</evidence>